<evidence type="ECO:0000313" key="2">
    <source>
        <dbReference type="EMBL" id="CCH87712.1"/>
    </source>
</evidence>
<dbReference type="GO" id="GO:0004519">
    <property type="term" value="F:endonuclease activity"/>
    <property type="evidence" value="ECO:0007669"/>
    <property type="project" value="UniProtKB-KW"/>
</dbReference>
<dbReference type="eggNOG" id="COG1403">
    <property type="taxonomic scope" value="Bacteria"/>
</dbReference>
<sequence length="296" mass="31158">MFETGGFGVAVTVAPARPVDPDRWGPAPAGVSRRRSRLSEVLDPSGFDDAGLARELAVVGDLRSQLAAYEAALVSDFARRRPATQDRDADQPGHRVEGWTPGMVPVQVSEFFADELAVVAGLSPQAATKLVERSLALVGELPATWAALADGLIDPPRANAIVKALGGQSTAAGGRVDPAVVGEVEAQALQWALAGETPVRLAERTAAALIAVDAAAADRRRRKAEQCMDVQARATADGMGQLVADLPMPVAAACRDAVDGYARMAKADGDTRPIGQLRAQIMADLILRPWDTSRER</sequence>
<name>I4EWE9_MODI5</name>
<dbReference type="KEGG" id="mmar:MODMU_2280"/>
<keyword evidence="2" id="KW-0540">Nuclease</keyword>
<feature type="region of interest" description="Disordered" evidence="1">
    <location>
        <begin position="17"/>
        <end position="36"/>
    </location>
</feature>
<protein>
    <submittedName>
        <fullName evidence="2">HNH endonuclease</fullName>
    </submittedName>
</protein>
<dbReference type="EMBL" id="FO203431">
    <property type="protein sequence ID" value="CCH87712.1"/>
    <property type="molecule type" value="Genomic_DNA"/>
</dbReference>
<proteinExistence type="predicted"/>
<dbReference type="STRING" id="477641.MODMU_2280"/>
<accession>I4EWE9</accession>
<gene>
    <name evidence="2" type="ordered locus">MODMU_2280</name>
</gene>
<keyword evidence="3" id="KW-1185">Reference proteome</keyword>
<dbReference type="AlphaFoldDB" id="I4EWE9"/>
<keyword evidence="2" id="KW-0378">Hydrolase</keyword>
<dbReference type="HOGENOM" id="CLU_939464_0_0_11"/>
<evidence type="ECO:0000256" key="1">
    <source>
        <dbReference type="SAM" id="MobiDB-lite"/>
    </source>
</evidence>
<reference evidence="2 3" key="1">
    <citation type="journal article" date="2012" name="J. Bacteriol.">
        <title>Genome Sequence of Radiation-Resistant Modestobacter marinus Strain BC501, a Representative Actinobacterium That Thrives on Calcareous Stone Surfaces.</title>
        <authorList>
            <person name="Normand P."/>
            <person name="Gury J."/>
            <person name="Pujic P."/>
            <person name="Chouaia B."/>
            <person name="Crotti E."/>
            <person name="Brusetti L."/>
            <person name="Daffonchio D."/>
            <person name="Vacherie B."/>
            <person name="Barbe V."/>
            <person name="Medigue C."/>
            <person name="Calteau A."/>
            <person name="Ghodhbane-Gtari F."/>
            <person name="Essoussi I."/>
            <person name="Nouioui I."/>
            <person name="Abbassi-Ghozzi I."/>
            <person name="Gtari M."/>
        </authorList>
    </citation>
    <scope>NUCLEOTIDE SEQUENCE [LARGE SCALE GENOMIC DNA]</scope>
    <source>
        <strain evidence="3">BC 501</strain>
    </source>
</reference>
<dbReference type="PATRIC" id="fig|477641.3.peg.2168"/>
<evidence type="ECO:0000313" key="3">
    <source>
        <dbReference type="Proteomes" id="UP000006461"/>
    </source>
</evidence>
<organism evidence="2 3">
    <name type="scientific">Modestobacter italicus (strain DSM 44449 / CECT 9708 / BC 501)</name>
    <dbReference type="NCBI Taxonomy" id="2732864"/>
    <lineage>
        <taxon>Bacteria</taxon>
        <taxon>Bacillati</taxon>
        <taxon>Actinomycetota</taxon>
        <taxon>Actinomycetes</taxon>
        <taxon>Geodermatophilales</taxon>
        <taxon>Geodermatophilaceae</taxon>
        <taxon>Modestobacter</taxon>
    </lineage>
</organism>
<dbReference type="OrthoDB" id="5197219at2"/>
<keyword evidence="2" id="KW-0255">Endonuclease</keyword>
<dbReference type="Proteomes" id="UP000006461">
    <property type="component" value="Chromosome"/>
</dbReference>